<gene>
    <name evidence="2" type="ORF">E8E13_008859</name>
</gene>
<feature type="compositionally biased region" description="Basic and acidic residues" evidence="1">
    <location>
        <begin position="300"/>
        <end position="315"/>
    </location>
</feature>
<feature type="compositionally biased region" description="Basic and acidic residues" evidence="1">
    <location>
        <begin position="221"/>
        <end position="231"/>
    </location>
</feature>
<feature type="compositionally biased region" description="Basic and acidic residues" evidence="1">
    <location>
        <begin position="199"/>
        <end position="212"/>
    </location>
</feature>
<dbReference type="AlphaFoldDB" id="A0A9P4TF19"/>
<keyword evidence="3" id="KW-1185">Reference proteome</keyword>
<proteinExistence type="predicted"/>
<feature type="region of interest" description="Disordered" evidence="1">
    <location>
        <begin position="173"/>
        <end position="264"/>
    </location>
</feature>
<name>A0A9P4TF19_CURKU</name>
<evidence type="ECO:0000256" key="1">
    <source>
        <dbReference type="SAM" id="MobiDB-lite"/>
    </source>
</evidence>
<evidence type="ECO:0000313" key="3">
    <source>
        <dbReference type="Proteomes" id="UP000801428"/>
    </source>
</evidence>
<accession>A0A9P4TF19</accession>
<comment type="caution">
    <text evidence="2">The sequence shown here is derived from an EMBL/GenBank/DDBJ whole genome shotgun (WGS) entry which is preliminary data.</text>
</comment>
<dbReference type="OrthoDB" id="5417628at2759"/>
<evidence type="ECO:0000313" key="2">
    <source>
        <dbReference type="EMBL" id="KAF3002617.1"/>
    </source>
</evidence>
<feature type="region of interest" description="Disordered" evidence="1">
    <location>
        <begin position="298"/>
        <end position="329"/>
    </location>
</feature>
<organism evidence="2 3">
    <name type="scientific">Curvularia kusanoi</name>
    <name type="common">Cochliobolus kusanoi</name>
    <dbReference type="NCBI Taxonomy" id="90978"/>
    <lineage>
        <taxon>Eukaryota</taxon>
        <taxon>Fungi</taxon>
        <taxon>Dikarya</taxon>
        <taxon>Ascomycota</taxon>
        <taxon>Pezizomycotina</taxon>
        <taxon>Dothideomycetes</taxon>
        <taxon>Pleosporomycetidae</taxon>
        <taxon>Pleosporales</taxon>
        <taxon>Pleosporineae</taxon>
        <taxon>Pleosporaceae</taxon>
        <taxon>Curvularia</taxon>
    </lineage>
</organism>
<reference evidence="2" key="1">
    <citation type="submission" date="2019-04" db="EMBL/GenBank/DDBJ databases">
        <title>Sequencing of skin fungus with MAO and IRED activity.</title>
        <authorList>
            <person name="Marsaioli A.J."/>
            <person name="Bonatto J.M.C."/>
            <person name="Reis Junior O."/>
        </authorList>
    </citation>
    <scope>NUCLEOTIDE SEQUENCE</scope>
    <source>
        <strain evidence="2">30M1</strain>
    </source>
</reference>
<sequence>MTAQPPSFMGHRGGGHSVPWSNLYNPYLDNDISMASLQSQPTTSGMSGLQGSYDAPFSPYPGPYTGPWPHNPTLHAQRIGSNVNSARVRKDNDAKHVMMAFRDDQFGQILEAISPSKKQRDKMNGLPSQHYRTRQQEQSHRPPKMAALSVPVRPSSAAIARSTASSDLTAALQKCARRPSSDQENFSAKAPVKRSSHTSYHDGKKDDYHSRVPELNPFVREPQRWDSDVSMRDGSSNLSSHAKHSRRPTSLGSRLASAHAPSAIGDIRGRKEGLAVNATDFLNKDTRHDQSLLLAYDADSITRARPPSDDADRTRRERPRSRHSGVSGQAEIIDVDAIDPNLAEEATADLAKLSPFEPGHKASMSSISSTGRLERQLYSALGEELGSFEQQINADGMGPELAQALSGTATRNVRKSSAALDPTVREFEPAVKRKRRGTPSGEADSSPIKKKDKAQRAMVEDDDIPEDMPQLRGD</sequence>
<dbReference type="Proteomes" id="UP000801428">
    <property type="component" value="Unassembled WGS sequence"/>
</dbReference>
<feature type="region of interest" description="Disordered" evidence="1">
    <location>
        <begin position="115"/>
        <end position="148"/>
    </location>
</feature>
<dbReference type="EMBL" id="SWKU01000011">
    <property type="protein sequence ID" value="KAF3002617.1"/>
    <property type="molecule type" value="Genomic_DNA"/>
</dbReference>
<protein>
    <submittedName>
        <fullName evidence="2">Uncharacterized protein</fullName>
    </submittedName>
</protein>
<feature type="region of interest" description="Disordered" evidence="1">
    <location>
        <begin position="412"/>
        <end position="474"/>
    </location>
</feature>